<evidence type="ECO:0000256" key="3">
    <source>
        <dbReference type="PROSITE-ProRule" id="PRU00023"/>
    </source>
</evidence>
<dbReference type="PROSITE" id="PS50297">
    <property type="entry name" value="ANK_REP_REGION"/>
    <property type="match status" value="2"/>
</dbReference>
<keyword evidence="2 3" id="KW-0040">ANK repeat</keyword>
<dbReference type="EMBL" id="CAJNDS010002268">
    <property type="protein sequence ID" value="CAE7402972.1"/>
    <property type="molecule type" value="Genomic_DNA"/>
</dbReference>
<dbReference type="OrthoDB" id="194358at2759"/>
<accession>A0A812QTI5</accession>
<keyword evidence="5" id="KW-1185">Reference proteome</keyword>
<dbReference type="Proteomes" id="UP000604046">
    <property type="component" value="Unassembled WGS sequence"/>
</dbReference>
<dbReference type="SUPFAM" id="SSF48403">
    <property type="entry name" value="Ankyrin repeat"/>
    <property type="match status" value="1"/>
</dbReference>
<dbReference type="InterPro" id="IPR051070">
    <property type="entry name" value="NF-kappa-B_inhibitor"/>
</dbReference>
<organism evidence="4 5">
    <name type="scientific">Symbiodinium natans</name>
    <dbReference type="NCBI Taxonomy" id="878477"/>
    <lineage>
        <taxon>Eukaryota</taxon>
        <taxon>Sar</taxon>
        <taxon>Alveolata</taxon>
        <taxon>Dinophyceae</taxon>
        <taxon>Suessiales</taxon>
        <taxon>Symbiodiniaceae</taxon>
        <taxon>Symbiodinium</taxon>
    </lineage>
</organism>
<keyword evidence="1" id="KW-0677">Repeat</keyword>
<dbReference type="PANTHER" id="PTHR46680">
    <property type="entry name" value="NF-KAPPA-B INHIBITOR ALPHA"/>
    <property type="match status" value="1"/>
</dbReference>
<feature type="repeat" description="ANK" evidence="3">
    <location>
        <begin position="33"/>
        <end position="65"/>
    </location>
</feature>
<dbReference type="SMART" id="SM00248">
    <property type="entry name" value="ANK"/>
    <property type="match status" value="4"/>
</dbReference>
<evidence type="ECO:0000256" key="2">
    <source>
        <dbReference type="ARBA" id="ARBA00023043"/>
    </source>
</evidence>
<dbReference type="Pfam" id="PF12796">
    <property type="entry name" value="Ank_2"/>
    <property type="match status" value="1"/>
</dbReference>
<evidence type="ECO:0000313" key="5">
    <source>
        <dbReference type="Proteomes" id="UP000604046"/>
    </source>
</evidence>
<dbReference type="Gene3D" id="1.25.40.20">
    <property type="entry name" value="Ankyrin repeat-containing domain"/>
    <property type="match status" value="2"/>
</dbReference>
<dbReference type="Pfam" id="PF00023">
    <property type="entry name" value="Ank"/>
    <property type="match status" value="1"/>
</dbReference>
<evidence type="ECO:0000256" key="1">
    <source>
        <dbReference type="ARBA" id="ARBA00022737"/>
    </source>
</evidence>
<dbReference type="InterPro" id="IPR036770">
    <property type="entry name" value="Ankyrin_rpt-contain_sf"/>
</dbReference>
<protein>
    <submittedName>
        <fullName evidence="4">Uncharacterized protein</fullName>
    </submittedName>
</protein>
<dbReference type="PANTHER" id="PTHR46680:SF3">
    <property type="entry name" value="NF-KAPPA-B INHIBITOR CACTUS"/>
    <property type="match status" value="1"/>
</dbReference>
<feature type="repeat" description="ANK" evidence="3">
    <location>
        <begin position="99"/>
        <end position="131"/>
    </location>
</feature>
<feature type="repeat" description="ANK" evidence="3">
    <location>
        <begin position="66"/>
        <end position="98"/>
    </location>
</feature>
<evidence type="ECO:0000313" key="4">
    <source>
        <dbReference type="EMBL" id="CAE7402972.1"/>
    </source>
</evidence>
<comment type="caution">
    <text evidence="4">The sequence shown here is derived from an EMBL/GenBank/DDBJ whole genome shotgun (WGS) entry which is preliminary data.</text>
</comment>
<reference evidence="4" key="1">
    <citation type="submission" date="2021-02" db="EMBL/GenBank/DDBJ databases">
        <authorList>
            <person name="Dougan E. K."/>
            <person name="Rhodes N."/>
            <person name="Thang M."/>
            <person name="Chan C."/>
        </authorList>
    </citation>
    <scope>NUCLEOTIDE SEQUENCE</scope>
</reference>
<dbReference type="AlphaFoldDB" id="A0A812QTI5"/>
<name>A0A812QTI5_9DINO</name>
<dbReference type="InterPro" id="IPR002110">
    <property type="entry name" value="Ankyrin_rpt"/>
</dbReference>
<sequence length="183" mass="19062">MASIFDAAAGGDIGAMNGFLDADDFDIDAKDSLGNTALHCASKAGEAAAGSLLVECSADVNIQDAHGNTPLILAGIHDKRLVASMLLWGGAERDLQNNRGNTALHEAAISGAKDVAWLIVENGGERSVRIKNQDGKTPLDIAKESGHPNADLLELLEGADKEMSVFLSKKACDEGRCRSSSAC</sequence>
<gene>
    <name evidence="4" type="ORF">SNAT2548_LOCUS21928</name>
</gene>
<proteinExistence type="predicted"/>
<dbReference type="PROSITE" id="PS50088">
    <property type="entry name" value="ANK_REPEAT"/>
    <property type="match status" value="3"/>
</dbReference>